<dbReference type="SUPFAM" id="SSF103196">
    <property type="entry name" value="Roadblock/LC7 domain"/>
    <property type="match status" value="1"/>
</dbReference>
<organism evidence="2 3">
    <name type="scientific">Coraliomargarita algicola</name>
    <dbReference type="NCBI Taxonomy" id="3092156"/>
    <lineage>
        <taxon>Bacteria</taxon>
        <taxon>Pseudomonadati</taxon>
        <taxon>Verrucomicrobiota</taxon>
        <taxon>Opitutia</taxon>
        <taxon>Puniceicoccales</taxon>
        <taxon>Coraliomargaritaceae</taxon>
        <taxon>Coraliomargarita</taxon>
    </lineage>
</organism>
<keyword evidence="3" id="KW-1185">Reference proteome</keyword>
<evidence type="ECO:0000313" key="3">
    <source>
        <dbReference type="Proteomes" id="UP001324993"/>
    </source>
</evidence>
<feature type="compositionally biased region" description="Low complexity" evidence="1">
    <location>
        <begin position="128"/>
        <end position="143"/>
    </location>
</feature>
<evidence type="ECO:0000256" key="1">
    <source>
        <dbReference type="SAM" id="MobiDB-lite"/>
    </source>
</evidence>
<protein>
    <recommendedName>
        <fullName evidence="4">Roadblock/LAMTOR2 domain-containing protein</fullName>
    </recommendedName>
</protein>
<evidence type="ECO:0000313" key="2">
    <source>
        <dbReference type="EMBL" id="WPJ96434.1"/>
    </source>
</evidence>
<dbReference type="EMBL" id="CP138858">
    <property type="protein sequence ID" value="WPJ96434.1"/>
    <property type="molecule type" value="Genomic_DNA"/>
</dbReference>
<reference evidence="2 3" key="1">
    <citation type="submission" date="2023-11" db="EMBL/GenBank/DDBJ databases">
        <title>Coraliomargarita sp. nov., isolated from marine algae.</title>
        <authorList>
            <person name="Lee J.K."/>
            <person name="Baek J.H."/>
            <person name="Kim J.M."/>
            <person name="Choi D.G."/>
            <person name="Jeon C.O."/>
        </authorList>
    </citation>
    <scope>NUCLEOTIDE SEQUENCE [LARGE SCALE GENOMIC DNA]</scope>
    <source>
        <strain evidence="2 3">J2-16</strain>
    </source>
</reference>
<sequence>MIEKIIKNVLELPGVDGACILDKKGNLLHNALPEFFLDSFLEDLARRIKTLYEAVDENYMPCDDYLLKFPQKYIRLRRSRNVFLLVAIDPSVNLVSLRMVTNIVLKHITPKVVGEMRAILAESPSDQASAPEAVKVVPAASEPVAPPAPKPEAAPAPPPEPAPNNAPMRGERVARPRPSRSFRGTRY</sequence>
<feature type="compositionally biased region" description="Basic residues" evidence="1">
    <location>
        <begin position="175"/>
        <end position="187"/>
    </location>
</feature>
<dbReference type="RefSeq" id="WP_319833293.1">
    <property type="nucleotide sequence ID" value="NZ_CP138858.1"/>
</dbReference>
<feature type="compositionally biased region" description="Pro residues" evidence="1">
    <location>
        <begin position="144"/>
        <end position="164"/>
    </location>
</feature>
<name>A0ABZ0RJQ6_9BACT</name>
<proteinExistence type="predicted"/>
<accession>A0ABZ0RJQ6</accession>
<feature type="region of interest" description="Disordered" evidence="1">
    <location>
        <begin position="128"/>
        <end position="187"/>
    </location>
</feature>
<dbReference type="Proteomes" id="UP001324993">
    <property type="component" value="Chromosome"/>
</dbReference>
<gene>
    <name evidence="2" type="ORF">SH580_01800</name>
</gene>
<evidence type="ECO:0008006" key="4">
    <source>
        <dbReference type="Google" id="ProtNLM"/>
    </source>
</evidence>